<comment type="similarity">
    <text evidence="7">Belongs to the TonB-dependent receptor family.</text>
</comment>
<dbReference type="Gene3D" id="2.170.130.10">
    <property type="entry name" value="TonB-dependent receptor, plug domain"/>
    <property type="match status" value="1"/>
</dbReference>
<protein>
    <submittedName>
        <fullName evidence="10">SusC/RagA family TonB-linked outer membrane protein</fullName>
    </submittedName>
</protein>
<evidence type="ECO:0000313" key="10">
    <source>
        <dbReference type="EMBL" id="WZN43181.1"/>
    </source>
</evidence>
<evidence type="ECO:0000256" key="8">
    <source>
        <dbReference type="SAM" id="SignalP"/>
    </source>
</evidence>
<dbReference type="NCBIfam" id="TIGR04056">
    <property type="entry name" value="OMP_RagA_SusC"/>
    <property type="match status" value="1"/>
</dbReference>
<dbReference type="NCBIfam" id="TIGR04057">
    <property type="entry name" value="SusC_RagA_signa"/>
    <property type="match status" value="1"/>
</dbReference>
<dbReference type="SUPFAM" id="SSF56935">
    <property type="entry name" value="Porins"/>
    <property type="match status" value="1"/>
</dbReference>
<evidence type="ECO:0000256" key="5">
    <source>
        <dbReference type="ARBA" id="ARBA00023136"/>
    </source>
</evidence>
<comment type="subcellular location">
    <subcellularLocation>
        <location evidence="1 7">Cell outer membrane</location>
        <topology evidence="1 7">Multi-pass membrane protein</topology>
    </subcellularLocation>
</comment>
<dbReference type="EMBL" id="CP149822">
    <property type="protein sequence ID" value="WZN43181.1"/>
    <property type="molecule type" value="Genomic_DNA"/>
</dbReference>
<evidence type="ECO:0000256" key="2">
    <source>
        <dbReference type="ARBA" id="ARBA00022448"/>
    </source>
</evidence>
<gene>
    <name evidence="10" type="ORF">WJU16_09065</name>
</gene>
<dbReference type="Proteomes" id="UP001485459">
    <property type="component" value="Chromosome"/>
</dbReference>
<evidence type="ECO:0000256" key="3">
    <source>
        <dbReference type="ARBA" id="ARBA00022452"/>
    </source>
</evidence>
<keyword evidence="3 7" id="KW-1134">Transmembrane beta strand</keyword>
<sequence>MKKALLFLAMLMVSGNLAYAQQRQITGRVTGEDGSPIPYASIQIKGTTKGTTADQFGNYKIQVSEKDVLLIRSVGYNTLEKAVGAATNLPVILILDSRSLQEVVITTAMGIQRQAKSVGYSVGKVKSADLVTAKATTVASSLVAKVSGLQVNTINNSANPQTRIILRGNRSLTGQNQALIVLDGVEIPNSQFNSINPEDVEDVNVLKGANASALYGSRASNGAIVITTKRAQKGKPVVSLSNSTQFEEISFFPSLQDKFGTGSTKSPIPVYNAFENQQYGPAYDGSEVEIGKPLEDGSVQKVKYSPNRDRYNFWNTGLTLQNNLSVSTADDKSTFYASIQNQKVNGVVPKDKFGRNGLRVNASRTFGKVTASTNISYTQNTADIHTNGGGLEESVYWMVMNTAAHIPLTRYKNWKTDKFSNPNGYYNEYYYNPYFIIDQFRTDSKTDNLIGNFTLSYKPAEWLSLMGRVSTSTQNSFWQDRADKFTYTPYTTEISSSKVKAEITNGFFQDNTANYVLNQYDFMATAQKNFNDFDLRVVLGNNIRQERGGMNFIRANALVNPGFFNVDNRVGELEGENEKTIIREHSQYIDASLGYKDFAFIHGSYRRDHISRLSKKNRNFGYPGVDVSFVASEALPFLKGNRTINYLKLFAGYSEVGQANIGPHMLDEIYVRGDGFPFGSTVGFTLGNTAVSDDLRPERVKSKEAGVEMGFIDGRISLQFTYYDQLSLDQTITAGLSNSTGYSGYLINSGKVSNKGYEIDLKLLPLRSADFRWEIGLNYANRDNKVIEISADLTELALTTAAGNAYVAAIPGQPYPMLKSTVYEKHNGKIIVDAETGMPSRASGYFLVGNTNPRHIVGINTNFQWKSLRFTALAEHRSGYSVYHDIGSDLDFTGASAVSASYNRERFIFPNSVYESPAGSGKYVDNNNVLVMDGNYDFWPESAYRTSIGENYVTSGAFWKLREVSLSYDLPENLLARIKFIKRVSVGLTGRNLVTWLPRSNQYTDPEFNFTAGNAVGMNDYRQTPPTRMYGFNVSVNF</sequence>
<evidence type="ECO:0000313" key="11">
    <source>
        <dbReference type="Proteomes" id="UP001485459"/>
    </source>
</evidence>
<dbReference type="InterPro" id="IPR023997">
    <property type="entry name" value="TonB-dep_OMP_SusC/RagA_CS"/>
</dbReference>
<dbReference type="InterPro" id="IPR008969">
    <property type="entry name" value="CarboxyPept-like_regulatory"/>
</dbReference>
<accession>A0ABZ2YWG5</accession>
<keyword evidence="5 7" id="KW-0472">Membrane</keyword>
<evidence type="ECO:0000256" key="1">
    <source>
        <dbReference type="ARBA" id="ARBA00004571"/>
    </source>
</evidence>
<evidence type="ECO:0000256" key="7">
    <source>
        <dbReference type="PROSITE-ProRule" id="PRU01360"/>
    </source>
</evidence>
<feature type="domain" description="TonB-dependent receptor plug" evidence="9">
    <location>
        <begin position="116"/>
        <end position="223"/>
    </location>
</feature>
<dbReference type="Pfam" id="PF07715">
    <property type="entry name" value="Plug"/>
    <property type="match status" value="1"/>
</dbReference>
<dbReference type="Gene3D" id="2.60.40.1120">
    <property type="entry name" value="Carboxypeptidase-like, regulatory domain"/>
    <property type="match status" value="1"/>
</dbReference>
<name>A0ABZ2YWG5_9BACT</name>
<keyword evidence="11" id="KW-1185">Reference proteome</keyword>
<dbReference type="InterPro" id="IPR039426">
    <property type="entry name" value="TonB-dep_rcpt-like"/>
</dbReference>
<dbReference type="PROSITE" id="PS52016">
    <property type="entry name" value="TONB_DEPENDENT_REC_3"/>
    <property type="match status" value="1"/>
</dbReference>
<dbReference type="InterPro" id="IPR023996">
    <property type="entry name" value="TonB-dep_OMP_SusC/RagA"/>
</dbReference>
<dbReference type="Pfam" id="PF13715">
    <property type="entry name" value="CarbopepD_reg_2"/>
    <property type="match status" value="1"/>
</dbReference>
<dbReference type="InterPro" id="IPR012910">
    <property type="entry name" value="Plug_dom"/>
</dbReference>
<keyword evidence="4 7" id="KW-0812">Transmembrane</keyword>
<reference evidence="11" key="1">
    <citation type="submission" date="2024-03" db="EMBL/GenBank/DDBJ databases">
        <title>Chitinophaga horti sp. nov., isolated from garden soil.</title>
        <authorList>
            <person name="Lee D.S."/>
            <person name="Han D.M."/>
            <person name="Baek J.H."/>
            <person name="Choi D.G."/>
            <person name="Jeon J.H."/>
            <person name="Jeon C.O."/>
        </authorList>
    </citation>
    <scope>NUCLEOTIDE SEQUENCE [LARGE SCALE GENOMIC DNA]</scope>
    <source>
        <strain evidence="11">GPA1</strain>
    </source>
</reference>
<dbReference type="Gene3D" id="2.40.170.20">
    <property type="entry name" value="TonB-dependent receptor, beta-barrel domain"/>
    <property type="match status" value="1"/>
</dbReference>
<dbReference type="InterPro" id="IPR037066">
    <property type="entry name" value="Plug_dom_sf"/>
</dbReference>
<evidence type="ECO:0000259" key="9">
    <source>
        <dbReference type="Pfam" id="PF07715"/>
    </source>
</evidence>
<feature type="chain" id="PRO_5045703172" evidence="8">
    <location>
        <begin position="21"/>
        <end position="1038"/>
    </location>
</feature>
<dbReference type="InterPro" id="IPR036942">
    <property type="entry name" value="Beta-barrel_TonB_sf"/>
</dbReference>
<organism evidence="10 11">
    <name type="scientific">Chitinophaga pollutisoli</name>
    <dbReference type="NCBI Taxonomy" id="3133966"/>
    <lineage>
        <taxon>Bacteria</taxon>
        <taxon>Pseudomonadati</taxon>
        <taxon>Bacteroidota</taxon>
        <taxon>Chitinophagia</taxon>
        <taxon>Chitinophagales</taxon>
        <taxon>Chitinophagaceae</taxon>
        <taxon>Chitinophaga</taxon>
    </lineage>
</organism>
<evidence type="ECO:0000256" key="6">
    <source>
        <dbReference type="ARBA" id="ARBA00023237"/>
    </source>
</evidence>
<dbReference type="SUPFAM" id="SSF49464">
    <property type="entry name" value="Carboxypeptidase regulatory domain-like"/>
    <property type="match status" value="1"/>
</dbReference>
<dbReference type="RefSeq" id="WP_341837999.1">
    <property type="nucleotide sequence ID" value="NZ_CP149822.1"/>
</dbReference>
<keyword evidence="8" id="KW-0732">Signal</keyword>
<feature type="signal peptide" evidence="8">
    <location>
        <begin position="1"/>
        <end position="20"/>
    </location>
</feature>
<proteinExistence type="inferred from homology"/>
<evidence type="ECO:0000256" key="4">
    <source>
        <dbReference type="ARBA" id="ARBA00022692"/>
    </source>
</evidence>
<keyword evidence="6 7" id="KW-0998">Cell outer membrane</keyword>
<keyword evidence="2 7" id="KW-0813">Transport</keyword>